<dbReference type="EMBL" id="JYDS01000031">
    <property type="protein sequence ID" value="KRZ30809.1"/>
    <property type="molecule type" value="Genomic_DNA"/>
</dbReference>
<sequence>MKVAAVFMGGNSPCIARKREVSKSQITVCEPSLYGIVAHYRSDGGGRRAAAIKPPLPPSSKILSAKTAGTPVASDPLGQRIKAPRNKPLIYGKAASWGIVSKTVRRSDYTDPPQCPPAAKFFAHPIGAVKTSRS</sequence>
<name>A0A0V1J738_TRIPS</name>
<accession>A0A0V1J738</accession>
<dbReference type="AlphaFoldDB" id="A0A0V1J738"/>
<evidence type="ECO:0000313" key="2">
    <source>
        <dbReference type="Proteomes" id="UP000054805"/>
    </source>
</evidence>
<gene>
    <name evidence="1" type="ORF">T4B_6586</name>
</gene>
<evidence type="ECO:0000313" key="1">
    <source>
        <dbReference type="EMBL" id="KRZ30809.1"/>
    </source>
</evidence>
<proteinExistence type="predicted"/>
<reference evidence="1 2" key="1">
    <citation type="submission" date="2015-01" db="EMBL/GenBank/DDBJ databases">
        <title>Evolution of Trichinella species and genotypes.</title>
        <authorList>
            <person name="Korhonen P.K."/>
            <person name="Edoardo P."/>
            <person name="Giuseppe L.R."/>
            <person name="Gasser R.B."/>
        </authorList>
    </citation>
    <scope>NUCLEOTIDE SEQUENCE [LARGE SCALE GENOMIC DNA]</scope>
    <source>
        <strain evidence="1">ISS588</strain>
    </source>
</reference>
<organism evidence="1 2">
    <name type="scientific">Trichinella pseudospiralis</name>
    <name type="common">Parasitic roundworm</name>
    <dbReference type="NCBI Taxonomy" id="6337"/>
    <lineage>
        <taxon>Eukaryota</taxon>
        <taxon>Metazoa</taxon>
        <taxon>Ecdysozoa</taxon>
        <taxon>Nematoda</taxon>
        <taxon>Enoplea</taxon>
        <taxon>Dorylaimia</taxon>
        <taxon>Trichinellida</taxon>
        <taxon>Trichinellidae</taxon>
        <taxon>Trichinella</taxon>
    </lineage>
</organism>
<dbReference type="Proteomes" id="UP000054805">
    <property type="component" value="Unassembled WGS sequence"/>
</dbReference>
<keyword evidence="2" id="KW-1185">Reference proteome</keyword>
<protein>
    <submittedName>
        <fullName evidence="1">Uncharacterized protein</fullName>
    </submittedName>
</protein>
<comment type="caution">
    <text evidence="1">The sequence shown here is derived from an EMBL/GenBank/DDBJ whole genome shotgun (WGS) entry which is preliminary data.</text>
</comment>